<dbReference type="Proteomes" id="UP000789901">
    <property type="component" value="Unassembled WGS sequence"/>
</dbReference>
<keyword evidence="1" id="KW-0175">Coiled coil</keyword>
<evidence type="ECO:0000313" key="3">
    <source>
        <dbReference type="Proteomes" id="UP000789901"/>
    </source>
</evidence>
<gene>
    <name evidence="2" type="ORF">GMARGA_LOCUS24279</name>
</gene>
<name>A0ABN7VY51_GIGMA</name>
<keyword evidence="3" id="KW-1185">Reference proteome</keyword>
<comment type="caution">
    <text evidence="2">The sequence shown here is derived from an EMBL/GenBank/DDBJ whole genome shotgun (WGS) entry which is preliminary data.</text>
</comment>
<accession>A0ABN7VY51</accession>
<evidence type="ECO:0000256" key="1">
    <source>
        <dbReference type="SAM" id="Coils"/>
    </source>
</evidence>
<feature type="non-terminal residue" evidence="2">
    <location>
        <position position="1"/>
    </location>
</feature>
<feature type="coiled-coil region" evidence="1">
    <location>
        <begin position="14"/>
        <end position="57"/>
    </location>
</feature>
<evidence type="ECO:0000313" key="2">
    <source>
        <dbReference type="EMBL" id="CAG8806363.1"/>
    </source>
</evidence>
<proteinExistence type="predicted"/>
<protein>
    <submittedName>
        <fullName evidence="2">16846_t:CDS:1</fullName>
    </submittedName>
</protein>
<reference evidence="2 3" key="1">
    <citation type="submission" date="2021-06" db="EMBL/GenBank/DDBJ databases">
        <authorList>
            <person name="Kallberg Y."/>
            <person name="Tangrot J."/>
            <person name="Rosling A."/>
        </authorList>
    </citation>
    <scope>NUCLEOTIDE SEQUENCE [LARGE SCALE GENOMIC DNA]</scope>
    <source>
        <strain evidence="2 3">120-4 pot B 10/14</strain>
    </source>
</reference>
<dbReference type="EMBL" id="CAJVQB010025453">
    <property type="protein sequence ID" value="CAG8806363.1"/>
    <property type="molecule type" value="Genomic_DNA"/>
</dbReference>
<organism evidence="2 3">
    <name type="scientific">Gigaspora margarita</name>
    <dbReference type="NCBI Taxonomy" id="4874"/>
    <lineage>
        <taxon>Eukaryota</taxon>
        <taxon>Fungi</taxon>
        <taxon>Fungi incertae sedis</taxon>
        <taxon>Mucoromycota</taxon>
        <taxon>Glomeromycotina</taxon>
        <taxon>Glomeromycetes</taxon>
        <taxon>Diversisporales</taxon>
        <taxon>Gigasporaceae</taxon>
        <taxon>Gigaspora</taxon>
    </lineage>
</organism>
<sequence>KRDNANIIVCLKKLNNSNGALKEFLQEKDNLNDSSKLSKQIREIESSEEKLQIYDSNRSSPNYDTLPLASYTSQILDYKNLSEPRNATYKGAIDHNLEI</sequence>